<feature type="chain" id="PRO_5023106847" evidence="1">
    <location>
        <begin position="24"/>
        <end position="235"/>
    </location>
</feature>
<dbReference type="EMBL" id="SIHJ01000001">
    <property type="protein sequence ID" value="TWT35750.1"/>
    <property type="molecule type" value="Genomic_DNA"/>
</dbReference>
<keyword evidence="1" id="KW-0732">Signal</keyword>
<comment type="caution">
    <text evidence="2">The sequence shown here is derived from an EMBL/GenBank/DDBJ whole genome shotgun (WGS) entry which is preliminary data.</text>
</comment>
<evidence type="ECO:0000313" key="3">
    <source>
        <dbReference type="Proteomes" id="UP000316714"/>
    </source>
</evidence>
<evidence type="ECO:0000313" key="2">
    <source>
        <dbReference type="EMBL" id="TWT35750.1"/>
    </source>
</evidence>
<dbReference type="NCBIfam" id="TIGR02595">
    <property type="entry name" value="PEP_CTERM"/>
    <property type="match status" value="1"/>
</dbReference>
<sequence precursor="true">MIRTHKFAAAILAAAALGQVASAGPILAGSATYKYENTFFTRLYPGTPFNPTGSPIDLPVSAEGTFTQVWDEQIGDSIQDELTSIQASGFIAGMPPVPFDLFGGIDEVPDLGPFTGSMSSIVNDPVTGKLISAFRSVSGPFRQVLGNGPVLYTVDPYNFVASIDSLPFEPGDLFIGTTDVEIYAQQGAIIDPLNDPIVGVVLAGGVITLVPEPASLALLAGALCGVGSAVVRRRR</sequence>
<dbReference type="Proteomes" id="UP000316714">
    <property type="component" value="Unassembled WGS sequence"/>
</dbReference>
<accession>A0A5C5VCL2</accession>
<name>A0A5C5VCL2_9BACT</name>
<dbReference type="OrthoDB" id="270951at2"/>
<dbReference type="AlphaFoldDB" id="A0A5C5VCL2"/>
<organism evidence="2 3">
    <name type="scientific">Posidoniimonas corsicana</name>
    <dbReference type="NCBI Taxonomy" id="1938618"/>
    <lineage>
        <taxon>Bacteria</taxon>
        <taxon>Pseudomonadati</taxon>
        <taxon>Planctomycetota</taxon>
        <taxon>Planctomycetia</taxon>
        <taxon>Pirellulales</taxon>
        <taxon>Lacipirellulaceae</taxon>
        <taxon>Posidoniimonas</taxon>
    </lineage>
</organism>
<dbReference type="InterPro" id="IPR013424">
    <property type="entry name" value="Ice-binding_C"/>
</dbReference>
<evidence type="ECO:0000256" key="1">
    <source>
        <dbReference type="SAM" id="SignalP"/>
    </source>
</evidence>
<protein>
    <submittedName>
        <fullName evidence="2">Uncharacterized protein</fullName>
    </submittedName>
</protein>
<gene>
    <name evidence="2" type="ORF">KOR34_06440</name>
</gene>
<dbReference type="RefSeq" id="WP_146562130.1">
    <property type="nucleotide sequence ID" value="NZ_SIHJ01000001.1"/>
</dbReference>
<reference evidence="2 3" key="1">
    <citation type="submission" date="2019-02" db="EMBL/GenBank/DDBJ databases">
        <title>Deep-cultivation of Planctomycetes and their phenomic and genomic characterization uncovers novel biology.</title>
        <authorList>
            <person name="Wiegand S."/>
            <person name="Jogler M."/>
            <person name="Boedeker C."/>
            <person name="Pinto D."/>
            <person name="Vollmers J."/>
            <person name="Rivas-Marin E."/>
            <person name="Kohn T."/>
            <person name="Peeters S.H."/>
            <person name="Heuer A."/>
            <person name="Rast P."/>
            <person name="Oberbeckmann S."/>
            <person name="Bunk B."/>
            <person name="Jeske O."/>
            <person name="Meyerdierks A."/>
            <person name="Storesund J.E."/>
            <person name="Kallscheuer N."/>
            <person name="Luecker S."/>
            <person name="Lage O.M."/>
            <person name="Pohl T."/>
            <person name="Merkel B.J."/>
            <person name="Hornburger P."/>
            <person name="Mueller R.-W."/>
            <person name="Bruemmer F."/>
            <person name="Labrenz M."/>
            <person name="Spormann A.M."/>
            <person name="Op Den Camp H."/>
            <person name="Overmann J."/>
            <person name="Amann R."/>
            <person name="Jetten M.S.M."/>
            <person name="Mascher T."/>
            <person name="Medema M.H."/>
            <person name="Devos D.P."/>
            <person name="Kaster A.-K."/>
            <person name="Ovreas L."/>
            <person name="Rohde M."/>
            <person name="Galperin M.Y."/>
            <person name="Jogler C."/>
        </authorList>
    </citation>
    <scope>NUCLEOTIDE SEQUENCE [LARGE SCALE GENOMIC DNA]</scope>
    <source>
        <strain evidence="2 3">KOR34</strain>
    </source>
</reference>
<keyword evidence="3" id="KW-1185">Reference proteome</keyword>
<feature type="signal peptide" evidence="1">
    <location>
        <begin position="1"/>
        <end position="23"/>
    </location>
</feature>
<proteinExistence type="predicted"/>